<dbReference type="InterPro" id="IPR036116">
    <property type="entry name" value="FN3_sf"/>
</dbReference>
<dbReference type="SUPFAM" id="SSF49265">
    <property type="entry name" value="Fibronectin type III"/>
    <property type="match status" value="1"/>
</dbReference>
<evidence type="ECO:0000313" key="3">
    <source>
        <dbReference type="Proteomes" id="UP000008144"/>
    </source>
</evidence>
<dbReference type="Proteomes" id="UP000008144">
    <property type="component" value="Unassembled WGS sequence"/>
</dbReference>
<sequence>GKDVRINQVGSNPVLKQTLPSKVSNISSSEVGISSFRLSWKNITGSSRYDITIHNKTFHTNDTSLLVSSLNPGSVYDVTIVAIGEENNYGETSATYTIHTYQILLNNQMSVMCQQQVHLFTGKIFK</sequence>
<organism evidence="2 3">
    <name type="scientific">Ciona intestinalis</name>
    <name type="common">Transparent sea squirt</name>
    <name type="synonym">Ascidia intestinalis</name>
    <dbReference type="NCBI Taxonomy" id="7719"/>
    <lineage>
        <taxon>Eukaryota</taxon>
        <taxon>Metazoa</taxon>
        <taxon>Chordata</taxon>
        <taxon>Tunicata</taxon>
        <taxon>Ascidiacea</taxon>
        <taxon>Phlebobranchia</taxon>
        <taxon>Cionidae</taxon>
        <taxon>Ciona</taxon>
    </lineage>
</organism>
<feature type="domain" description="Fibronectin type-III" evidence="1">
    <location>
        <begin position="1"/>
        <end position="103"/>
    </location>
</feature>
<dbReference type="Gene3D" id="2.60.40.10">
    <property type="entry name" value="Immunoglobulins"/>
    <property type="match status" value="1"/>
</dbReference>
<evidence type="ECO:0000259" key="1">
    <source>
        <dbReference type="PROSITE" id="PS50853"/>
    </source>
</evidence>
<name>H2XZD6_CIOIN</name>
<reference evidence="2" key="2">
    <citation type="submission" date="2025-08" db="UniProtKB">
        <authorList>
            <consortium name="Ensembl"/>
        </authorList>
    </citation>
    <scope>IDENTIFICATION</scope>
</reference>
<dbReference type="Ensembl" id="ENSCINT00000037130.1">
    <property type="protein sequence ID" value="ENSCINP00000035020.1"/>
    <property type="gene ID" value="ENSCING00000024763.1"/>
</dbReference>
<protein>
    <recommendedName>
        <fullName evidence="1">Fibronectin type-III domain-containing protein</fullName>
    </recommendedName>
</protein>
<dbReference type="HOGENOM" id="CLU_1986526_0_0_1"/>
<dbReference type="InterPro" id="IPR003961">
    <property type="entry name" value="FN3_dom"/>
</dbReference>
<accession>H2XZD6</accession>
<dbReference type="SMART" id="SM00060">
    <property type="entry name" value="FN3"/>
    <property type="match status" value="1"/>
</dbReference>
<reference evidence="3" key="1">
    <citation type="journal article" date="2002" name="Science">
        <title>The draft genome of Ciona intestinalis: insights into chordate and vertebrate origins.</title>
        <authorList>
            <person name="Dehal P."/>
            <person name="Satou Y."/>
            <person name="Campbell R.K."/>
            <person name="Chapman J."/>
            <person name="Degnan B."/>
            <person name="De Tomaso A."/>
            <person name="Davidson B."/>
            <person name="Di Gregorio A."/>
            <person name="Gelpke M."/>
            <person name="Goodstein D.M."/>
            <person name="Harafuji N."/>
            <person name="Hastings K.E."/>
            <person name="Ho I."/>
            <person name="Hotta K."/>
            <person name="Huang W."/>
            <person name="Kawashima T."/>
            <person name="Lemaire P."/>
            <person name="Martinez D."/>
            <person name="Meinertzhagen I.A."/>
            <person name="Necula S."/>
            <person name="Nonaka M."/>
            <person name="Putnam N."/>
            <person name="Rash S."/>
            <person name="Saiga H."/>
            <person name="Satake M."/>
            <person name="Terry A."/>
            <person name="Yamada L."/>
            <person name="Wang H.G."/>
            <person name="Awazu S."/>
            <person name="Azumi K."/>
            <person name="Boore J."/>
            <person name="Branno M."/>
            <person name="Chin-Bow S."/>
            <person name="DeSantis R."/>
            <person name="Doyle S."/>
            <person name="Francino P."/>
            <person name="Keys D.N."/>
            <person name="Haga S."/>
            <person name="Hayashi H."/>
            <person name="Hino K."/>
            <person name="Imai K.S."/>
            <person name="Inaba K."/>
            <person name="Kano S."/>
            <person name="Kobayashi K."/>
            <person name="Kobayashi M."/>
            <person name="Lee B.I."/>
            <person name="Makabe K.W."/>
            <person name="Manohar C."/>
            <person name="Matassi G."/>
            <person name="Medina M."/>
            <person name="Mochizuki Y."/>
            <person name="Mount S."/>
            <person name="Morishita T."/>
            <person name="Miura S."/>
            <person name="Nakayama A."/>
            <person name="Nishizaka S."/>
            <person name="Nomoto H."/>
            <person name="Ohta F."/>
            <person name="Oishi K."/>
            <person name="Rigoutsos I."/>
            <person name="Sano M."/>
            <person name="Sasaki A."/>
            <person name="Sasakura Y."/>
            <person name="Shoguchi E."/>
            <person name="Shin-i T."/>
            <person name="Spagnuolo A."/>
            <person name="Stainier D."/>
            <person name="Suzuki M.M."/>
            <person name="Tassy O."/>
            <person name="Takatori N."/>
            <person name="Tokuoka M."/>
            <person name="Yagi K."/>
            <person name="Yoshizaki F."/>
            <person name="Wada S."/>
            <person name="Zhang C."/>
            <person name="Hyatt P.D."/>
            <person name="Larimer F."/>
            <person name="Detter C."/>
            <person name="Doggett N."/>
            <person name="Glavina T."/>
            <person name="Hawkins T."/>
            <person name="Richardson P."/>
            <person name="Lucas S."/>
            <person name="Kohara Y."/>
            <person name="Levine M."/>
            <person name="Satoh N."/>
            <person name="Rokhsar D.S."/>
        </authorList>
    </citation>
    <scope>NUCLEOTIDE SEQUENCE [LARGE SCALE GENOMIC DNA]</scope>
</reference>
<dbReference type="InParanoid" id="H2XZD6"/>
<dbReference type="PROSITE" id="PS50853">
    <property type="entry name" value="FN3"/>
    <property type="match status" value="1"/>
</dbReference>
<dbReference type="AlphaFoldDB" id="H2XZD6"/>
<keyword evidence="3" id="KW-1185">Reference proteome</keyword>
<dbReference type="CDD" id="cd00063">
    <property type="entry name" value="FN3"/>
    <property type="match status" value="1"/>
</dbReference>
<reference evidence="2" key="3">
    <citation type="submission" date="2025-09" db="UniProtKB">
        <authorList>
            <consortium name="Ensembl"/>
        </authorList>
    </citation>
    <scope>IDENTIFICATION</scope>
</reference>
<evidence type="ECO:0000313" key="2">
    <source>
        <dbReference type="Ensembl" id="ENSCINP00000035020.1"/>
    </source>
</evidence>
<proteinExistence type="predicted"/>
<dbReference type="Pfam" id="PF00041">
    <property type="entry name" value="fn3"/>
    <property type="match status" value="1"/>
</dbReference>
<dbReference type="InterPro" id="IPR013783">
    <property type="entry name" value="Ig-like_fold"/>
</dbReference>